<sequence>MRRSSAARPVIAPPPLQTLSGERGAERLIGLGFRYWVAGYKSGDIDRWEEAWRIYSSALGANAARTAVSELSAWVRAVSAAARREIEVCAGDCAGFCRDECLAVSMIAACQHNTCPAMRACAFALIESSLIDEVVHHAESFAVTMRGLDQVLSPGLIVNAAAYASAPVADLRQ</sequence>
<evidence type="ECO:0000313" key="1">
    <source>
        <dbReference type="EMBL" id="AHB49634.1"/>
    </source>
</evidence>
<dbReference type="STRING" id="1029756.W911_16425"/>
<dbReference type="PATRIC" id="fig|1029756.8.peg.3420"/>
<reference evidence="1 2" key="1">
    <citation type="journal article" date="2014" name="Genome Announc.">
        <title>Complete Genome Sequence of Hyphomicrobium nitrativorans Strain NL23, a Denitrifying Bacterium Isolated from Biofilm of a Methanol-Fed Denitrification System Treating Seawater at the Montreal Biodome.</title>
        <authorList>
            <person name="Martineau C."/>
            <person name="Villeneuve C."/>
            <person name="Mauffrey F."/>
            <person name="Villemur R."/>
        </authorList>
    </citation>
    <scope>NUCLEOTIDE SEQUENCE [LARGE SCALE GENOMIC DNA]</scope>
    <source>
        <strain evidence="1">NL23</strain>
    </source>
</reference>
<proteinExistence type="predicted"/>
<evidence type="ECO:0000313" key="2">
    <source>
        <dbReference type="Proteomes" id="UP000018542"/>
    </source>
</evidence>
<dbReference type="Proteomes" id="UP000018542">
    <property type="component" value="Chromosome"/>
</dbReference>
<dbReference type="EMBL" id="CP006912">
    <property type="protein sequence ID" value="AHB49634.1"/>
    <property type="molecule type" value="Genomic_DNA"/>
</dbReference>
<accession>V5SI63</accession>
<organism evidence="1 2">
    <name type="scientific">Hyphomicrobium nitrativorans NL23</name>
    <dbReference type="NCBI Taxonomy" id="1029756"/>
    <lineage>
        <taxon>Bacteria</taxon>
        <taxon>Pseudomonadati</taxon>
        <taxon>Pseudomonadota</taxon>
        <taxon>Alphaproteobacteria</taxon>
        <taxon>Hyphomicrobiales</taxon>
        <taxon>Hyphomicrobiaceae</taxon>
        <taxon>Hyphomicrobium</taxon>
    </lineage>
</organism>
<dbReference type="KEGG" id="hni:W911_16425"/>
<name>V5SI63_9HYPH</name>
<gene>
    <name evidence="1" type="ORF">W911_16425</name>
</gene>
<dbReference type="HOGENOM" id="CLU_108460_1_0_5"/>
<keyword evidence="2" id="KW-1185">Reference proteome</keyword>
<protein>
    <submittedName>
        <fullName evidence="1">Uncharacterized protein</fullName>
    </submittedName>
</protein>
<dbReference type="RefSeq" id="WP_023788583.1">
    <property type="nucleotide sequence ID" value="NC_022997.1"/>
</dbReference>
<dbReference type="OrthoDB" id="7867040at2"/>
<dbReference type="AlphaFoldDB" id="V5SI63"/>